<dbReference type="RefSeq" id="WP_071163582.1">
    <property type="nucleotide sequence ID" value="NZ_CP017812.1"/>
</dbReference>
<reference evidence="5 6" key="1">
    <citation type="submission" date="2016-10" db="EMBL/GenBank/DDBJ databases">
        <title>Actinomyces aegypiusis sp. nov., isolated from the Aegypius monachus in Qinghai Tibet Plateau China.</title>
        <authorList>
            <person name="Wang Y."/>
        </authorList>
    </citation>
    <scope>NUCLEOTIDE SEQUENCE [LARGE SCALE GENOMIC DNA]</scope>
    <source>
        <strain evidence="5 6">VUL4_3</strain>
    </source>
</reference>
<gene>
    <name evidence="5" type="ORF">BK816_01415</name>
</gene>
<dbReference type="Proteomes" id="UP000176288">
    <property type="component" value="Chromosome"/>
</dbReference>
<evidence type="ECO:0008006" key="7">
    <source>
        <dbReference type="Google" id="ProtNLM"/>
    </source>
</evidence>
<keyword evidence="4" id="KW-0812">Transmembrane</keyword>
<evidence type="ECO:0000313" key="6">
    <source>
        <dbReference type="Proteomes" id="UP000176288"/>
    </source>
</evidence>
<dbReference type="InterPro" id="IPR005754">
    <property type="entry name" value="Sortase"/>
</dbReference>
<keyword evidence="1" id="KW-0378">Hydrolase</keyword>
<feature type="transmembrane region" description="Helical" evidence="4">
    <location>
        <begin position="267"/>
        <end position="287"/>
    </location>
</feature>
<dbReference type="GO" id="GO:0016787">
    <property type="term" value="F:hydrolase activity"/>
    <property type="evidence" value="ECO:0007669"/>
    <property type="project" value="UniProtKB-KW"/>
</dbReference>
<dbReference type="InterPro" id="IPR042002">
    <property type="entry name" value="Sortase_C"/>
</dbReference>
<feature type="active site" description="Acyl-thioester intermediate" evidence="2">
    <location>
        <position position="231"/>
    </location>
</feature>
<evidence type="ECO:0000256" key="4">
    <source>
        <dbReference type="SAM" id="Phobius"/>
    </source>
</evidence>
<dbReference type="Pfam" id="PF04203">
    <property type="entry name" value="Sortase"/>
    <property type="match status" value="1"/>
</dbReference>
<dbReference type="NCBIfam" id="TIGR01076">
    <property type="entry name" value="sortase_fam"/>
    <property type="match status" value="1"/>
</dbReference>
<dbReference type="AlphaFoldDB" id="A0A1D9MIL3"/>
<feature type="region of interest" description="Disordered" evidence="3">
    <location>
        <begin position="291"/>
        <end position="432"/>
    </location>
</feature>
<feature type="compositionally biased region" description="Polar residues" evidence="3">
    <location>
        <begin position="321"/>
        <end position="331"/>
    </location>
</feature>
<feature type="active site" description="Proton donor/acceptor" evidence="2">
    <location>
        <position position="169"/>
    </location>
</feature>
<evidence type="ECO:0000256" key="3">
    <source>
        <dbReference type="SAM" id="MobiDB-lite"/>
    </source>
</evidence>
<dbReference type="KEGG" id="avu:BK816_01415"/>
<dbReference type="CDD" id="cd05827">
    <property type="entry name" value="Sortase_C"/>
    <property type="match status" value="1"/>
</dbReference>
<proteinExistence type="predicted"/>
<dbReference type="SUPFAM" id="SSF63817">
    <property type="entry name" value="Sortase"/>
    <property type="match status" value="1"/>
</dbReference>
<keyword evidence="4" id="KW-1133">Transmembrane helix</keyword>
<dbReference type="OrthoDB" id="5242161at2"/>
<keyword evidence="4" id="KW-0472">Membrane</keyword>
<accession>A0A1D9MIL3</accession>
<evidence type="ECO:0000256" key="1">
    <source>
        <dbReference type="ARBA" id="ARBA00022801"/>
    </source>
</evidence>
<evidence type="ECO:0000313" key="5">
    <source>
        <dbReference type="EMBL" id="AOZ72116.1"/>
    </source>
</evidence>
<dbReference type="EMBL" id="CP017812">
    <property type="protein sequence ID" value="AOZ72116.1"/>
    <property type="molecule type" value="Genomic_DNA"/>
</dbReference>
<dbReference type="STRING" id="1912795.BK816_01415"/>
<name>A0A1D9MIL3_9ACTO</name>
<dbReference type="InterPro" id="IPR023365">
    <property type="entry name" value="Sortase_dom-sf"/>
</dbReference>
<dbReference type="Gene3D" id="2.40.260.10">
    <property type="entry name" value="Sortase"/>
    <property type="match status" value="1"/>
</dbReference>
<keyword evidence="6" id="KW-1185">Reference proteome</keyword>
<dbReference type="NCBIfam" id="NF033745">
    <property type="entry name" value="class_C_sortase"/>
    <property type="match status" value="1"/>
</dbReference>
<sequence>MATRTTKAPKSNAPTPNDKKRNWIHLLGVLCVLGGVAIMAYPVIATLIINYSQMQASEKVREATIHEFNDDQRKKLIEDAHEYNKQLVSGPILDPFLQRVAPNTKLYRDYLKYLNFDGIIGSVDIPEINVNLPIYHGTFDDALNRGAGHLFGSALPIGGNNTHSIITAHSGLGSATMFDNLPKLKVGDPIYLHVGGQTLKYDVRNTETVLPTNTKSLNMEPGKDLVTLITCTPYGINTHRLLVHAERAPLDPKEEEKVNSQPVYQIWQNWMILPIVISVFLLSLLFIPPKKKRKKDDEQPKPPVAPPNSLALPDAAPEATANAQAGSTTGASAPVDQPENATQNALSSPRAENTEGENQQPSETETATSEQAPNRKSVLGKESQEVGAPNNDEKAPVSDEQTSHAPEQAAETPKRKYPSRRELRAQRGNGQN</sequence>
<feature type="transmembrane region" description="Helical" evidence="4">
    <location>
        <begin position="26"/>
        <end position="49"/>
    </location>
</feature>
<evidence type="ECO:0000256" key="2">
    <source>
        <dbReference type="PIRSR" id="PIRSR605754-1"/>
    </source>
</evidence>
<protein>
    <recommendedName>
        <fullName evidence="7">Class C sortase</fullName>
    </recommendedName>
</protein>
<organism evidence="5 6">
    <name type="scientific">Boudabousia tangfeifanii</name>
    <dbReference type="NCBI Taxonomy" id="1912795"/>
    <lineage>
        <taxon>Bacteria</taxon>
        <taxon>Bacillati</taxon>
        <taxon>Actinomycetota</taxon>
        <taxon>Actinomycetes</taxon>
        <taxon>Actinomycetales</taxon>
        <taxon>Actinomycetaceae</taxon>
        <taxon>Boudabousia</taxon>
    </lineage>
</organism>
<feature type="compositionally biased region" description="Polar residues" evidence="3">
    <location>
        <begin position="339"/>
        <end position="374"/>
    </location>
</feature>